<dbReference type="Proteomes" id="UP000298390">
    <property type="component" value="Unassembled WGS sequence"/>
</dbReference>
<reference evidence="3 4" key="1">
    <citation type="submission" date="2019-01" db="EMBL/GenBank/DDBJ databases">
        <title>Genome sequencing of the rare red list fungi Fomitopsis rosea.</title>
        <authorList>
            <person name="Buettner E."/>
            <person name="Kellner H."/>
        </authorList>
    </citation>
    <scope>NUCLEOTIDE SEQUENCE [LARGE SCALE GENOMIC DNA]</scope>
    <source>
        <strain evidence="3 4">DSM 105464</strain>
    </source>
</reference>
<dbReference type="InterPro" id="IPR011010">
    <property type="entry name" value="DNA_brk_join_enz"/>
</dbReference>
<dbReference type="GO" id="GO:0015074">
    <property type="term" value="P:DNA integration"/>
    <property type="evidence" value="ECO:0007669"/>
    <property type="project" value="InterPro"/>
</dbReference>
<evidence type="ECO:0000256" key="1">
    <source>
        <dbReference type="ARBA" id="ARBA00023172"/>
    </source>
</evidence>
<evidence type="ECO:0000256" key="2">
    <source>
        <dbReference type="SAM" id="MobiDB-lite"/>
    </source>
</evidence>
<dbReference type="PANTHER" id="PTHR34605:SF3">
    <property type="entry name" value="P CELL-TYPE AGGLUTINATION PROTEIN MAP4-LIKE-RELATED"/>
    <property type="match status" value="1"/>
</dbReference>
<protein>
    <recommendedName>
        <fullName evidence="5">Tyr recombinase domain-containing protein</fullName>
    </recommendedName>
</protein>
<organism evidence="3 4">
    <name type="scientific">Rhodofomes roseus</name>
    <dbReference type="NCBI Taxonomy" id="34475"/>
    <lineage>
        <taxon>Eukaryota</taxon>
        <taxon>Fungi</taxon>
        <taxon>Dikarya</taxon>
        <taxon>Basidiomycota</taxon>
        <taxon>Agaricomycotina</taxon>
        <taxon>Agaricomycetes</taxon>
        <taxon>Polyporales</taxon>
        <taxon>Rhodofomes</taxon>
    </lineage>
</organism>
<dbReference type="EMBL" id="SEKV01000037">
    <property type="protein sequence ID" value="TFY68113.1"/>
    <property type="molecule type" value="Genomic_DNA"/>
</dbReference>
<evidence type="ECO:0000313" key="3">
    <source>
        <dbReference type="EMBL" id="TFY68113.1"/>
    </source>
</evidence>
<keyword evidence="1" id="KW-0233">DNA recombination</keyword>
<dbReference type="Gene3D" id="1.10.443.10">
    <property type="entry name" value="Intergrase catalytic core"/>
    <property type="match status" value="1"/>
</dbReference>
<proteinExistence type="predicted"/>
<sequence>MGIRAWHILHGVPWSRDKDQLDTLLRGASKLAPSSTRRSLRQPYTREYLSALRPHLDLKDPMDAAVWGVLTVAFFAIARLGELVLPKQGSFDPAQHTTYARVRTDRDRDGREVWVINLPRTKVSATGEDLCFMHQSGTIDPVAALLNHVAVNNPSDDAPLFSHREPGRNGGGSNGRKELTKKSFMARVSQAAKAAKLTPLHGHSLRIGGTLEYMLRGIPFDVVKTMGRWQSDAFRVYLRKHAQILAPYLQEQPEVQTTYARYAMPPVR</sequence>
<accession>A0A4Y9Z2J5</accession>
<evidence type="ECO:0008006" key="5">
    <source>
        <dbReference type="Google" id="ProtNLM"/>
    </source>
</evidence>
<feature type="region of interest" description="Disordered" evidence="2">
    <location>
        <begin position="156"/>
        <end position="177"/>
    </location>
</feature>
<evidence type="ECO:0000313" key="4">
    <source>
        <dbReference type="Proteomes" id="UP000298390"/>
    </source>
</evidence>
<dbReference type="STRING" id="34475.A0A4Y9Z2J5"/>
<dbReference type="SUPFAM" id="SSF56349">
    <property type="entry name" value="DNA breaking-rejoining enzymes"/>
    <property type="match status" value="1"/>
</dbReference>
<dbReference type="PANTHER" id="PTHR34605">
    <property type="entry name" value="PHAGE_INTEGRASE DOMAIN-CONTAINING PROTEIN"/>
    <property type="match status" value="1"/>
</dbReference>
<dbReference type="GO" id="GO:0006310">
    <property type="term" value="P:DNA recombination"/>
    <property type="evidence" value="ECO:0007669"/>
    <property type="project" value="UniProtKB-KW"/>
</dbReference>
<dbReference type="GO" id="GO:0003677">
    <property type="term" value="F:DNA binding"/>
    <property type="evidence" value="ECO:0007669"/>
    <property type="project" value="InterPro"/>
</dbReference>
<dbReference type="InterPro" id="IPR013762">
    <property type="entry name" value="Integrase-like_cat_sf"/>
</dbReference>
<comment type="caution">
    <text evidence="3">The sequence shown here is derived from an EMBL/GenBank/DDBJ whole genome shotgun (WGS) entry which is preliminary data.</text>
</comment>
<dbReference type="InterPro" id="IPR052925">
    <property type="entry name" value="Phage_Integrase-like_Recomb"/>
</dbReference>
<dbReference type="AlphaFoldDB" id="A0A4Y9Z2J5"/>
<name>A0A4Y9Z2J5_9APHY</name>
<gene>
    <name evidence="3" type="ORF">EVJ58_g1196</name>
</gene>